<organism evidence="2 3">
    <name type="scientific">Caenimonas terrae</name>
    <dbReference type="NCBI Taxonomy" id="696074"/>
    <lineage>
        <taxon>Bacteria</taxon>
        <taxon>Pseudomonadati</taxon>
        <taxon>Pseudomonadota</taxon>
        <taxon>Betaproteobacteria</taxon>
        <taxon>Burkholderiales</taxon>
        <taxon>Comamonadaceae</taxon>
        <taxon>Caenimonas</taxon>
    </lineage>
</organism>
<dbReference type="GO" id="GO:0016746">
    <property type="term" value="F:acyltransferase activity"/>
    <property type="evidence" value="ECO:0007669"/>
    <property type="project" value="UniProtKB-KW"/>
</dbReference>
<dbReference type="Pfam" id="PF13673">
    <property type="entry name" value="Acetyltransf_10"/>
    <property type="match status" value="1"/>
</dbReference>
<keyword evidence="3" id="KW-1185">Reference proteome</keyword>
<dbReference type="PROSITE" id="PS51186">
    <property type="entry name" value="GNAT"/>
    <property type="match status" value="1"/>
</dbReference>
<keyword evidence="2" id="KW-0808">Transferase</keyword>
<protein>
    <submittedName>
        <fullName evidence="2">GNAT family N-acetyltransferase</fullName>
        <ecNumber evidence="2">2.3.1.-</ecNumber>
    </submittedName>
</protein>
<dbReference type="EC" id="2.3.1.-" evidence="2"/>
<keyword evidence="2" id="KW-0012">Acyltransferase</keyword>
<accession>A0ABW0N7X5</accession>
<dbReference type="InterPro" id="IPR016181">
    <property type="entry name" value="Acyl_CoA_acyltransferase"/>
</dbReference>
<reference evidence="3" key="1">
    <citation type="journal article" date="2019" name="Int. J. Syst. Evol. Microbiol.">
        <title>The Global Catalogue of Microorganisms (GCM) 10K type strain sequencing project: providing services to taxonomists for standard genome sequencing and annotation.</title>
        <authorList>
            <consortium name="The Broad Institute Genomics Platform"/>
            <consortium name="The Broad Institute Genome Sequencing Center for Infectious Disease"/>
            <person name="Wu L."/>
            <person name="Ma J."/>
        </authorList>
    </citation>
    <scope>NUCLEOTIDE SEQUENCE [LARGE SCALE GENOMIC DNA]</scope>
    <source>
        <strain evidence="3">CCUG 57401</strain>
    </source>
</reference>
<evidence type="ECO:0000259" key="1">
    <source>
        <dbReference type="PROSITE" id="PS51186"/>
    </source>
</evidence>
<sequence>MHPRIRLAQSGDARAISDLVRASFRAHIAPDWQAEAQEAFVSETTAEKLAGPIVDAAFAAVYEEVDGPVVGVILLPRPSLVQLCFVATTHLRRGIGRSLWEEARIFLETQVPDTKTVELNASPYAVAAYTAMGFFPISRPYRRQGAVATRMACWLPARALEGAPDAA</sequence>
<dbReference type="Gene3D" id="3.40.630.30">
    <property type="match status" value="1"/>
</dbReference>
<evidence type="ECO:0000313" key="2">
    <source>
        <dbReference type="EMBL" id="MFC5496775.1"/>
    </source>
</evidence>
<dbReference type="InterPro" id="IPR000182">
    <property type="entry name" value="GNAT_dom"/>
</dbReference>
<evidence type="ECO:0000313" key="3">
    <source>
        <dbReference type="Proteomes" id="UP001596037"/>
    </source>
</evidence>
<dbReference type="Proteomes" id="UP001596037">
    <property type="component" value="Unassembled WGS sequence"/>
</dbReference>
<comment type="caution">
    <text evidence="2">The sequence shown here is derived from an EMBL/GenBank/DDBJ whole genome shotgun (WGS) entry which is preliminary data.</text>
</comment>
<name>A0ABW0N7X5_9BURK</name>
<dbReference type="SUPFAM" id="SSF55729">
    <property type="entry name" value="Acyl-CoA N-acyltransferases (Nat)"/>
    <property type="match status" value="1"/>
</dbReference>
<feature type="domain" description="N-acetyltransferase" evidence="1">
    <location>
        <begin position="3"/>
        <end position="156"/>
    </location>
</feature>
<dbReference type="RefSeq" id="WP_376848810.1">
    <property type="nucleotide sequence ID" value="NZ_JBHSMF010000003.1"/>
</dbReference>
<gene>
    <name evidence="2" type="ORF">ACFPOE_04440</name>
</gene>
<dbReference type="EMBL" id="JBHSMF010000003">
    <property type="protein sequence ID" value="MFC5496775.1"/>
    <property type="molecule type" value="Genomic_DNA"/>
</dbReference>
<proteinExistence type="predicted"/>